<dbReference type="InterPro" id="IPR013216">
    <property type="entry name" value="Methyltransf_11"/>
</dbReference>
<dbReference type="SUPFAM" id="SSF53335">
    <property type="entry name" value="S-adenosyl-L-methionine-dependent methyltransferases"/>
    <property type="match status" value="1"/>
</dbReference>
<dbReference type="Proteomes" id="UP000178759">
    <property type="component" value="Unassembled WGS sequence"/>
</dbReference>
<reference evidence="2 3" key="1">
    <citation type="journal article" date="2016" name="Nat. Commun.">
        <title>Thousands of microbial genomes shed light on interconnected biogeochemical processes in an aquifer system.</title>
        <authorList>
            <person name="Anantharaman K."/>
            <person name="Brown C.T."/>
            <person name="Hug L.A."/>
            <person name="Sharon I."/>
            <person name="Castelle C.J."/>
            <person name="Probst A.J."/>
            <person name="Thomas B.C."/>
            <person name="Singh A."/>
            <person name="Wilkins M.J."/>
            <person name="Karaoz U."/>
            <person name="Brodie E.L."/>
            <person name="Williams K.H."/>
            <person name="Hubbard S.S."/>
            <person name="Banfield J.F."/>
        </authorList>
    </citation>
    <scope>NUCLEOTIDE SEQUENCE [LARGE SCALE GENOMIC DNA]</scope>
</reference>
<dbReference type="InterPro" id="IPR029063">
    <property type="entry name" value="SAM-dependent_MTases_sf"/>
</dbReference>
<comment type="caution">
    <text evidence="2">The sequence shown here is derived from an EMBL/GenBank/DDBJ whole genome shotgun (WGS) entry which is preliminary data.</text>
</comment>
<dbReference type="STRING" id="1798392.A3A79_05035"/>
<dbReference type="Pfam" id="PF08241">
    <property type="entry name" value="Methyltransf_11"/>
    <property type="match status" value="1"/>
</dbReference>
<dbReference type="Gene3D" id="3.40.50.150">
    <property type="entry name" value="Vaccinia Virus protein VP39"/>
    <property type="match status" value="1"/>
</dbReference>
<evidence type="ECO:0000313" key="3">
    <source>
        <dbReference type="Proteomes" id="UP000178759"/>
    </source>
</evidence>
<dbReference type="GO" id="GO:0008757">
    <property type="term" value="F:S-adenosylmethionine-dependent methyltransferase activity"/>
    <property type="evidence" value="ECO:0007669"/>
    <property type="project" value="InterPro"/>
</dbReference>
<accession>A0A1F6AIG7</accession>
<dbReference type="EMBL" id="MFJV01000001">
    <property type="protein sequence ID" value="OGG24520.1"/>
    <property type="molecule type" value="Genomic_DNA"/>
</dbReference>
<proteinExistence type="predicted"/>
<dbReference type="CDD" id="cd02440">
    <property type="entry name" value="AdoMet_MTases"/>
    <property type="match status" value="1"/>
</dbReference>
<name>A0A1F6AIG7_9BACT</name>
<gene>
    <name evidence="2" type="ORF">A3A79_05035</name>
</gene>
<feature type="domain" description="Methyltransferase type 11" evidence="1">
    <location>
        <begin position="30"/>
        <end position="120"/>
    </location>
</feature>
<organism evidence="2 3">
    <name type="scientific">Candidatus Gottesmanbacteria bacterium RIFCSPLOWO2_01_FULL_43_11b</name>
    <dbReference type="NCBI Taxonomy" id="1798392"/>
    <lineage>
        <taxon>Bacteria</taxon>
        <taxon>Candidatus Gottesmaniibacteriota</taxon>
    </lineage>
</organism>
<protein>
    <recommendedName>
        <fullName evidence="1">Methyltransferase type 11 domain-containing protein</fullName>
    </recommendedName>
</protein>
<evidence type="ECO:0000313" key="2">
    <source>
        <dbReference type="EMBL" id="OGG24520.1"/>
    </source>
</evidence>
<evidence type="ECO:0000259" key="1">
    <source>
        <dbReference type="Pfam" id="PF08241"/>
    </source>
</evidence>
<dbReference type="AlphaFoldDB" id="A0A1F6AIG7"/>
<sequence length="209" mass="24189">MKLRNLLVNAGDYPYYGMIALELREMRTVLDVGCGSNSPLSKIKKHFYCVGVDIHKPSIAASRQQKIHDEYVVGNVFDIDKLLRGKRFDAVVALDLIEHLPKEKGWKLLRKMTKLAKKKVLLLTPNGFIKQTPVDGNEFQKHLSGWSVDDFKQMGYQIYGIRGLKWLRGEYATIKWKPWFFWSAVSTISELFVFFVPRLANQLFVVKHL</sequence>